<evidence type="ECO:0000313" key="2">
    <source>
        <dbReference type="Proteomes" id="UP000239560"/>
    </source>
</evidence>
<dbReference type="EMBL" id="LCTV02000010">
    <property type="protein sequence ID" value="PRQ72185.1"/>
    <property type="molecule type" value="Genomic_DNA"/>
</dbReference>
<gene>
    <name evidence="1" type="ORF">AAT19DRAFT_9524</name>
</gene>
<proteinExistence type="predicted"/>
<organism evidence="1 2">
    <name type="scientific">Rhodotorula toruloides</name>
    <name type="common">Yeast</name>
    <name type="synonym">Rhodosporidium toruloides</name>
    <dbReference type="NCBI Taxonomy" id="5286"/>
    <lineage>
        <taxon>Eukaryota</taxon>
        <taxon>Fungi</taxon>
        <taxon>Dikarya</taxon>
        <taxon>Basidiomycota</taxon>
        <taxon>Pucciniomycotina</taxon>
        <taxon>Microbotryomycetes</taxon>
        <taxon>Sporidiobolales</taxon>
        <taxon>Sporidiobolaceae</taxon>
        <taxon>Rhodotorula</taxon>
    </lineage>
</organism>
<evidence type="ECO:0000313" key="1">
    <source>
        <dbReference type="EMBL" id="PRQ72185.1"/>
    </source>
</evidence>
<comment type="caution">
    <text evidence="1">The sequence shown here is derived from an EMBL/GenBank/DDBJ whole genome shotgun (WGS) entry which is preliminary data.</text>
</comment>
<dbReference type="Proteomes" id="UP000239560">
    <property type="component" value="Unassembled WGS sequence"/>
</dbReference>
<protein>
    <submittedName>
        <fullName evidence="1">Uncharacterized protein</fullName>
    </submittedName>
</protein>
<sequence>MHAACLTVAPLEQLTAQLSRPTQGSGCCCASPLSLSRGVSDLPWSRASRLSRDPSSLALAIVLFLPLLPLRCPFPLPLVLEVALMGVITTNDKLLPTWLRSLLRNDLSRAIGQLSYYKVWRKGVLAVFERDGHWGPLRDTSPSHVQDELRAIHGRIEADAARVQAAAKGDGSPAQYYAFLVRELFGDAHYRVIIGDDADPYDEESAERLGDAYGKVLLGFTWKADLMNKLEQMEWLFAGASPALRELLKLWRTSTIDEVWPAIAADSRLRQHVLTRCDHALRHLKEYEAGEWHMPDGKRQLTLDDLFDRLPVASTLLGSHPVVPNGTGFGCQDCDAEHAGLAQQYSLARRHPRSCFFPEARSLALGRSSRF</sequence>
<dbReference type="AlphaFoldDB" id="A0A2T0A2G5"/>
<accession>A0A2T0A2G5</accession>
<reference evidence="1 2" key="1">
    <citation type="journal article" date="2018" name="Elife">
        <title>Functional genomics of lipid metabolism in the oleaginous yeast Rhodosporidium toruloides.</title>
        <authorList>
            <person name="Coradetti S.T."/>
            <person name="Pinel D."/>
            <person name="Geiselman G."/>
            <person name="Ito M."/>
            <person name="Mondo S."/>
            <person name="Reilly M.C."/>
            <person name="Cheng Y.F."/>
            <person name="Bauer S."/>
            <person name="Grigoriev I."/>
            <person name="Gladden J.M."/>
            <person name="Simmons B.A."/>
            <person name="Brem R."/>
            <person name="Arkin A.P."/>
            <person name="Skerker J.M."/>
        </authorList>
    </citation>
    <scope>NUCLEOTIDE SEQUENCE [LARGE SCALE GENOMIC DNA]</scope>
    <source>
        <strain evidence="1 2">NBRC 0880</strain>
    </source>
</reference>
<name>A0A2T0A2G5_RHOTO</name>